<evidence type="ECO:0000256" key="2">
    <source>
        <dbReference type="ARBA" id="ARBA00022692"/>
    </source>
</evidence>
<dbReference type="GO" id="GO:0007631">
    <property type="term" value="P:feeding behavior"/>
    <property type="evidence" value="ECO:0007669"/>
    <property type="project" value="InterPro"/>
</dbReference>
<feature type="transmembrane region" description="Helical" evidence="10">
    <location>
        <begin position="72"/>
        <end position="92"/>
    </location>
</feature>
<gene>
    <name evidence="13" type="primary">LOC118410086</name>
</gene>
<dbReference type="OMA" id="NIIICIW"/>
<evidence type="ECO:0000256" key="5">
    <source>
        <dbReference type="ARBA" id="ARBA00023136"/>
    </source>
</evidence>
<comment type="similarity">
    <text evidence="8">Belongs to the G-protein coupled receptor 1 family.</text>
</comment>
<evidence type="ECO:0000256" key="6">
    <source>
        <dbReference type="ARBA" id="ARBA00023170"/>
    </source>
</evidence>
<dbReference type="Proteomes" id="UP000001554">
    <property type="component" value="Chromosome 2"/>
</dbReference>
<evidence type="ECO:0000313" key="13">
    <source>
        <dbReference type="RefSeq" id="XP_035667464.1"/>
    </source>
</evidence>
<protein>
    <submittedName>
        <fullName evidence="13">Orexin receptor type 2-like</fullName>
    </submittedName>
</protein>
<dbReference type="Gene3D" id="1.20.1070.10">
    <property type="entry name" value="Rhodopsin 7-helix transmembrane proteins"/>
    <property type="match status" value="1"/>
</dbReference>
<sequence>MDSFQEEEGNITVLPTDYDLIDALWQIIYPKHYEWALIVGYILVFIFAILGNGLVCVVVARNSHMRTVTNYFIANLSAGDLLVTIICLPPTLVVDIMETWFFGETMCKVFSYMQMVSVSVSVLTLCAVAVERWYAIVHPLKFKSTPARARNIIICIWVTSFLVTIPLLLVSKTSHTFESHITNLFVMCDEHWPENTFYGQIYHSAILGLIYIVPLCVISIAYTMIVWKLWSNQISLTVALKVTGNDVGKRRGSLVGQFRRSLRLKNSADFSTDFRPYTVSPADECPPSPRSQTVSPAEEQPRSASPSKDTIGQRSGETIFARRKVARMLIAVVIIFAVCWAPSMVMNFMKRVLGSFDVTYDRGGLYAAYSVAHWLIYFNSAINPVIYGFLSEKFRNGFQASLGCPQATKKKQNLIREVTVTRPTISRVITTKTTSTADVGSRLESIRQYPFFTETVV</sequence>
<evidence type="ECO:0000313" key="12">
    <source>
        <dbReference type="Proteomes" id="UP000001554"/>
    </source>
</evidence>
<dbReference type="InterPro" id="IPR000276">
    <property type="entry name" value="GPCR_Rhodpsn"/>
</dbReference>
<dbReference type="GO" id="GO:0007186">
    <property type="term" value="P:G protein-coupled receptor signaling pathway"/>
    <property type="evidence" value="ECO:0000318"/>
    <property type="project" value="GO_Central"/>
</dbReference>
<dbReference type="PROSITE" id="PS50262">
    <property type="entry name" value="G_PROTEIN_RECEP_F1_2"/>
    <property type="match status" value="1"/>
</dbReference>
<feature type="domain" description="G-protein coupled receptors family 1 profile" evidence="11">
    <location>
        <begin position="51"/>
        <end position="387"/>
    </location>
</feature>
<dbReference type="GO" id="GO:0016499">
    <property type="term" value="F:orexin receptor activity"/>
    <property type="evidence" value="ECO:0007669"/>
    <property type="project" value="InterPro"/>
</dbReference>
<keyword evidence="7 8" id="KW-0807">Transducer</keyword>
<keyword evidence="6 8" id="KW-0675">Receptor</keyword>
<reference evidence="13" key="2">
    <citation type="submission" date="2025-08" db="UniProtKB">
        <authorList>
            <consortium name="RefSeq"/>
        </authorList>
    </citation>
    <scope>IDENTIFICATION</scope>
    <source>
        <strain evidence="13">S238N-H82</strain>
        <tissue evidence="13">Testes</tissue>
    </source>
</reference>
<keyword evidence="3 10" id="KW-1133">Transmembrane helix</keyword>
<comment type="subcellular location">
    <subcellularLocation>
        <location evidence="1">Membrane</location>
        <topology evidence="1">Multi-pass membrane protein</topology>
    </subcellularLocation>
</comment>
<accession>A0A9J7KNX3</accession>
<evidence type="ECO:0000256" key="8">
    <source>
        <dbReference type="RuleBase" id="RU000688"/>
    </source>
</evidence>
<feature type="transmembrane region" description="Helical" evidence="10">
    <location>
        <begin position="201"/>
        <end position="227"/>
    </location>
</feature>
<dbReference type="GeneID" id="118410086"/>
<dbReference type="InterPro" id="IPR000204">
    <property type="entry name" value="Orexin_rcpt"/>
</dbReference>
<feature type="transmembrane region" description="Helical" evidence="10">
    <location>
        <begin position="366"/>
        <end position="390"/>
    </location>
</feature>
<evidence type="ECO:0000256" key="3">
    <source>
        <dbReference type="ARBA" id="ARBA00022989"/>
    </source>
</evidence>
<feature type="region of interest" description="Disordered" evidence="9">
    <location>
        <begin position="275"/>
        <end position="314"/>
    </location>
</feature>
<feature type="transmembrane region" description="Helical" evidence="10">
    <location>
        <begin position="35"/>
        <end position="60"/>
    </location>
</feature>
<dbReference type="SMART" id="SM01381">
    <property type="entry name" value="7TM_GPCR_Srsx"/>
    <property type="match status" value="1"/>
</dbReference>
<feature type="transmembrane region" description="Helical" evidence="10">
    <location>
        <begin position="112"/>
        <end position="130"/>
    </location>
</feature>
<dbReference type="PRINTS" id="PR01064">
    <property type="entry name" value="OREXINR"/>
</dbReference>
<proteinExistence type="inferred from homology"/>
<dbReference type="PANTHER" id="PTHR45695:SF15">
    <property type="entry name" value="OPSIN RH2"/>
    <property type="match status" value="1"/>
</dbReference>
<dbReference type="PRINTS" id="PR00237">
    <property type="entry name" value="GPCRRHODOPSN"/>
</dbReference>
<dbReference type="OrthoDB" id="9986530at2759"/>
<feature type="transmembrane region" description="Helical" evidence="10">
    <location>
        <begin position="328"/>
        <end position="346"/>
    </location>
</feature>
<keyword evidence="5 10" id="KW-0472">Membrane</keyword>
<name>A0A9J7KNX3_BRAFL</name>
<evidence type="ECO:0000256" key="4">
    <source>
        <dbReference type="ARBA" id="ARBA00023040"/>
    </source>
</evidence>
<feature type="compositionally biased region" description="Polar residues" evidence="9">
    <location>
        <begin position="302"/>
        <end position="314"/>
    </location>
</feature>
<evidence type="ECO:0000256" key="1">
    <source>
        <dbReference type="ARBA" id="ARBA00004141"/>
    </source>
</evidence>
<evidence type="ECO:0000256" key="7">
    <source>
        <dbReference type="ARBA" id="ARBA00023224"/>
    </source>
</evidence>
<dbReference type="GO" id="GO:0005886">
    <property type="term" value="C:plasma membrane"/>
    <property type="evidence" value="ECO:0000318"/>
    <property type="project" value="GO_Central"/>
</dbReference>
<keyword evidence="12" id="KW-1185">Reference proteome</keyword>
<dbReference type="RefSeq" id="XP_035667464.1">
    <property type="nucleotide sequence ID" value="XM_035811571.1"/>
</dbReference>
<evidence type="ECO:0000256" key="10">
    <source>
        <dbReference type="SAM" id="Phobius"/>
    </source>
</evidence>
<dbReference type="KEGG" id="bfo:118410086"/>
<feature type="transmembrane region" description="Helical" evidence="10">
    <location>
        <begin position="151"/>
        <end position="170"/>
    </location>
</feature>
<dbReference type="PANTHER" id="PTHR45695">
    <property type="entry name" value="LEUCOKININ RECEPTOR-RELATED"/>
    <property type="match status" value="1"/>
</dbReference>
<evidence type="ECO:0000259" key="11">
    <source>
        <dbReference type="PROSITE" id="PS50262"/>
    </source>
</evidence>
<keyword evidence="4 8" id="KW-0297">G-protein coupled receptor</keyword>
<reference evidence="12" key="1">
    <citation type="journal article" date="2020" name="Nat. Ecol. Evol.">
        <title>Deeply conserved synteny resolves early events in vertebrate evolution.</title>
        <authorList>
            <person name="Simakov O."/>
            <person name="Marletaz F."/>
            <person name="Yue J.X."/>
            <person name="O'Connell B."/>
            <person name="Jenkins J."/>
            <person name="Brandt A."/>
            <person name="Calef R."/>
            <person name="Tung C.H."/>
            <person name="Huang T.K."/>
            <person name="Schmutz J."/>
            <person name="Satoh N."/>
            <person name="Yu J.K."/>
            <person name="Putnam N.H."/>
            <person name="Green R.E."/>
            <person name="Rokhsar D.S."/>
        </authorList>
    </citation>
    <scope>NUCLEOTIDE SEQUENCE [LARGE SCALE GENOMIC DNA]</scope>
    <source>
        <strain evidence="12">S238N-H82</strain>
    </source>
</reference>
<dbReference type="SUPFAM" id="SSF81321">
    <property type="entry name" value="Family A G protein-coupled receptor-like"/>
    <property type="match status" value="1"/>
</dbReference>
<organism evidence="12 13">
    <name type="scientific">Branchiostoma floridae</name>
    <name type="common">Florida lancelet</name>
    <name type="synonym">Amphioxus</name>
    <dbReference type="NCBI Taxonomy" id="7739"/>
    <lineage>
        <taxon>Eukaryota</taxon>
        <taxon>Metazoa</taxon>
        <taxon>Chordata</taxon>
        <taxon>Cephalochordata</taxon>
        <taxon>Leptocardii</taxon>
        <taxon>Amphioxiformes</taxon>
        <taxon>Branchiostomatidae</taxon>
        <taxon>Branchiostoma</taxon>
    </lineage>
</organism>
<dbReference type="AlphaFoldDB" id="A0A9J7KNX3"/>
<evidence type="ECO:0000256" key="9">
    <source>
        <dbReference type="SAM" id="MobiDB-lite"/>
    </source>
</evidence>
<keyword evidence="2 8" id="KW-0812">Transmembrane</keyword>
<dbReference type="InterPro" id="IPR017452">
    <property type="entry name" value="GPCR_Rhodpsn_7TM"/>
</dbReference>
<dbReference type="PROSITE" id="PS00237">
    <property type="entry name" value="G_PROTEIN_RECEP_F1_1"/>
    <property type="match status" value="1"/>
</dbReference>
<dbReference type="GO" id="GO:0004930">
    <property type="term" value="F:G protein-coupled receptor activity"/>
    <property type="evidence" value="ECO:0000318"/>
    <property type="project" value="GO_Central"/>
</dbReference>
<dbReference type="Pfam" id="PF00001">
    <property type="entry name" value="7tm_1"/>
    <property type="match status" value="1"/>
</dbReference>